<keyword evidence="3" id="KW-1003">Cell membrane</keyword>
<dbReference type="InterPro" id="IPR057244">
    <property type="entry name" value="GAIN_B"/>
</dbReference>
<protein>
    <recommendedName>
        <fullName evidence="14">Adhesion G-protein coupled receptor G2</fullName>
    </recommendedName>
    <alternativeName>
        <fullName evidence="15">G-protein coupled receptor 64</fullName>
    </alternativeName>
</protein>
<dbReference type="SMART" id="SM00303">
    <property type="entry name" value="GPS"/>
    <property type="match status" value="1"/>
</dbReference>
<evidence type="ECO:0000256" key="11">
    <source>
        <dbReference type="ARBA" id="ARBA00023170"/>
    </source>
</evidence>
<keyword evidence="5 18" id="KW-0812">Transmembrane</keyword>
<feature type="compositionally biased region" description="Polar residues" evidence="17">
    <location>
        <begin position="76"/>
        <end position="88"/>
    </location>
</feature>
<feature type="region of interest" description="Disordered" evidence="17">
    <location>
        <begin position="498"/>
        <end position="598"/>
    </location>
</feature>
<organism evidence="21 22">
    <name type="scientific">Coilia grayii</name>
    <name type="common">Gray's grenadier anchovy</name>
    <dbReference type="NCBI Taxonomy" id="363190"/>
    <lineage>
        <taxon>Eukaryota</taxon>
        <taxon>Metazoa</taxon>
        <taxon>Chordata</taxon>
        <taxon>Craniata</taxon>
        <taxon>Vertebrata</taxon>
        <taxon>Euteleostomi</taxon>
        <taxon>Actinopterygii</taxon>
        <taxon>Neopterygii</taxon>
        <taxon>Teleostei</taxon>
        <taxon>Clupei</taxon>
        <taxon>Clupeiformes</taxon>
        <taxon>Clupeoidei</taxon>
        <taxon>Engraulidae</taxon>
        <taxon>Coilinae</taxon>
        <taxon>Coilia</taxon>
    </lineage>
</organism>
<dbReference type="GO" id="GO:0016324">
    <property type="term" value="C:apical plasma membrane"/>
    <property type="evidence" value="ECO:0007669"/>
    <property type="project" value="UniProtKB-SubCell"/>
</dbReference>
<feature type="transmembrane region" description="Helical" evidence="18">
    <location>
        <begin position="884"/>
        <end position="907"/>
    </location>
</feature>
<dbReference type="PANTHER" id="PTHR12011">
    <property type="entry name" value="ADHESION G-PROTEIN COUPLED RECEPTOR"/>
    <property type="match status" value="1"/>
</dbReference>
<accession>A0ABD1K851</accession>
<dbReference type="Gene3D" id="1.20.1070.10">
    <property type="entry name" value="Rhodopsin 7-helix transmembrane proteins"/>
    <property type="match status" value="1"/>
</dbReference>
<keyword evidence="22" id="KW-1185">Reference proteome</keyword>
<dbReference type="Proteomes" id="UP001591681">
    <property type="component" value="Unassembled WGS sequence"/>
</dbReference>
<evidence type="ECO:0000256" key="14">
    <source>
        <dbReference type="ARBA" id="ARBA00069918"/>
    </source>
</evidence>
<feature type="compositionally biased region" description="Low complexity" evidence="17">
    <location>
        <begin position="505"/>
        <end position="597"/>
    </location>
</feature>
<feature type="region of interest" description="Disordered" evidence="17">
    <location>
        <begin position="70"/>
        <end position="97"/>
    </location>
</feature>
<dbReference type="Gene3D" id="2.60.220.50">
    <property type="match status" value="1"/>
</dbReference>
<dbReference type="InterPro" id="IPR017983">
    <property type="entry name" value="GPCR_2_secretin-like_CS"/>
</dbReference>
<keyword evidence="7 18" id="KW-1133">Transmembrane helix</keyword>
<keyword evidence="4" id="KW-0597">Phosphoprotein</keyword>
<feature type="transmembrane region" description="Helical" evidence="18">
    <location>
        <begin position="1039"/>
        <end position="1068"/>
    </location>
</feature>
<dbReference type="InterPro" id="IPR017981">
    <property type="entry name" value="GPCR_2-like_7TM"/>
</dbReference>
<feature type="transmembrane region" description="Helical" evidence="18">
    <location>
        <begin position="919"/>
        <end position="942"/>
    </location>
</feature>
<dbReference type="InterPro" id="IPR000832">
    <property type="entry name" value="GPCR_2_secretin-like"/>
</dbReference>
<dbReference type="Pfam" id="PF01825">
    <property type="entry name" value="GPS"/>
    <property type="match status" value="1"/>
</dbReference>
<reference evidence="21 22" key="1">
    <citation type="submission" date="2024-09" db="EMBL/GenBank/DDBJ databases">
        <title>A chromosome-level genome assembly of Gray's grenadier anchovy, Coilia grayii.</title>
        <authorList>
            <person name="Fu Z."/>
        </authorList>
    </citation>
    <scope>NUCLEOTIDE SEQUENCE [LARGE SCALE GENOMIC DNA]</scope>
    <source>
        <strain evidence="21">G4</strain>
        <tissue evidence="21">Muscle</tissue>
    </source>
</reference>
<keyword evidence="6" id="KW-0732">Signal</keyword>
<dbReference type="InterPro" id="IPR046338">
    <property type="entry name" value="GAIN_dom_sf"/>
</dbReference>
<sequence>MDGVVPAKSISEVEDERNARSFNRWMVSQCVRPVGQHWPLSSAMYLLIAVLLLVSPLTAANATTTKTSATATGATPNVTAGHKNTTTLHPDITTSNTTPPSNATGFFYWMVLHVEVIDAERNESLVTKWLENAFHTYLHNCKTPDGQSVTSTTPPPSNHTSNMSSNPAYDDNSQSATTTDLSTTVTTMMSKAGKSEVTSSNFQVITSPTEKPITLPLDWNGTDPSVFQEIDVCCTQKERINQTVCSVVVKLSSPRTPCCFRYALRNASRTSKGPIYSSIQNNKVILLERPNSTSNSLNNCSSGGEEETAQNASNCFEEFGQLFQTCNCSQNCGNGAAYAYYAMSLNITNSSITSANITSMVNKLNNTSSCNSNMNDCEALKEVSKIYQKGYSVCPDNKTSELKCVVILKLSQICSQSKVQDALNSVFNQTGIKTSPARRVALCGDSFEHPKEVQWEELKVNKTYLNLKQFCTFGPAFLNILNCQPGKILLVELRESCGGSGSGSGSESPSPTITPLTTLSTRITPETSPRTNSTTRSPTATTPSGGLGTGTTSTVRTSATPVTSSTTRTSSRPALSTTTTTTATTEAPLATTTSSAEDSANNLLDLTRDVSSLNSSQVEQLVSQLEALLAGPNVSLALGRTSINIVSNLLGASPDVVASSATRLIRIVDTVGLKLVLTGPSESILFDSLALAVRRVDGTNFKETTISLTDPNTLQISDPRQERSAAGVEGRVRIPQGSITLPSTLTQNLSFHQQQAASRLQFNFYQRSTLFQDHTLSGNRSLVSGILSTSVANLSISNLRDNIIITLRNNRSITENQENYTRCVFWDFTLYNDSGGWNTNGCTVLNVTAEQTICGCSHLTSFGILLDISGIGPPNLFQARILSYITYIGCGISAIFLSITLLTYLAFGKLRKDIPSKILIQLCFALLLLNLVFLLDAWLALYPDAEGLCISTAWFLHYFLLCAFTWMGLEAVHMYIALVKVFNSYVSRFMLKFSLIGWGVPLVVVIIVIAIDKDNYGLVSYGSYGDAPRDEFCWLKNRVAFYVAVVAYYCVIFLMNMAMFVVVLVQLGRIKRQNPHNVQHRSRLQDARSIAGLTMLLGLTWGFAFFAWGPVNLAFMYLFAIFNSFQGFFIFVFHCAVKENVRRQWRTYLCCGKLRLAENSDWSRTATQNKNRITSMMSSRSQNSNTSSSYLGMDLSIRNRSTRSPTEDRMISDTDSNSDVVHNDINNQHHHIPARPQVSWVYHPQAPRCHRSKVVLGGCLSVHLTGRPHS</sequence>
<dbReference type="SUPFAM" id="SSF81321">
    <property type="entry name" value="Family A G protein-coupled receptor-like"/>
    <property type="match status" value="1"/>
</dbReference>
<keyword evidence="11" id="KW-0675">Receptor</keyword>
<dbReference type="Pfam" id="PF00002">
    <property type="entry name" value="7tm_2"/>
    <property type="match status" value="1"/>
</dbReference>
<proteinExistence type="inferred from homology"/>
<evidence type="ECO:0000256" key="9">
    <source>
        <dbReference type="ARBA" id="ARBA00023136"/>
    </source>
</evidence>
<evidence type="ECO:0000256" key="8">
    <source>
        <dbReference type="ARBA" id="ARBA00023040"/>
    </source>
</evidence>
<evidence type="ECO:0000256" key="1">
    <source>
        <dbReference type="ARBA" id="ARBA00004424"/>
    </source>
</evidence>
<dbReference type="InterPro" id="IPR000203">
    <property type="entry name" value="GPS"/>
</dbReference>
<evidence type="ECO:0000256" key="15">
    <source>
        <dbReference type="ARBA" id="ARBA00083924"/>
    </source>
</evidence>
<dbReference type="PROSITE" id="PS50261">
    <property type="entry name" value="G_PROTEIN_RECEP_F2_4"/>
    <property type="match status" value="1"/>
</dbReference>
<comment type="subunit">
    <text evidence="16">Heterodimer of 2 chains generated by proteolytic processing; the large extracellular N-terminal fragment and the membrane-bound C-terminal fragment predominantly remain associated and non-covalently linked. Interacts with CFTR.</text>
</comment>
<evidence type="ECO:0000313" key="21">
    <source>
        <dbReference type="EMBL" id="KAL2095282.1"/>
    </source>
</evidence>
<evidence type="ECO:0000313" key="22">
    <source>
        <dbReference type="Proteomes" id="UP001591681"/>
    </source>
</evidence>
<dbReference type="EMBL" id="JBHFQA010000008">
    <property type="protein sequence ID" value="KAL2095282.1"/>
    <property type="molecule type" value="Genomic_DNA"/>
</dbReference>
<gene>
    <name evidence="21" type="ORF">ACEWY4_010001</name>
</gene>
<evidence type="ECO:0000256" key="4">
    <source>
        <dbReference type="ARBA" id="ARBA00022553"/>
    </source>
</evidence>
<dbReference type="FunFam" id="1.20.1070.10:FF:000043">
    <property type="entry name" value="adhesion G-protein coupled receptor G2 isoform X1"/>
    <property type="match status" value="1"/>
</dbReference>
<evidence type="ECO:0000256" key="16">
    <source>
        <dbReference type="ARBA" id="ARBA00093560"/>
    </source>
</evidence>
<name>A0ABD1K851_9TELE</name>
<evidence type="ECO:0000256" key="17">
    <source>
        <dbReference type="SAM" id="MobiDB-lite"/>
    </source>
</evidence>
<keyword evidence="8" id="KW-0297">G-protein coupled receptor</keyword>
<keyword evidence="9 18" id="KW-0472">Membrane</keyword>
<feature type="transmembrane region" description="Helical" evidence="18">
    <location>
        <begin position="989"/>
        <end position="1011"/>
    </location>
</feature>
<feature type="domain" description="G-protein coupled receptors family 2 profile 2" evidence="20">
    <location>
        <begin position="882"/>
        <end position="1138"/>
    </location>
</feature>
<dbReference type="Pfam" id="PF26574">
    <property type="entry name" value="GAIN_ADGRG2"/>
    <property type="match status" value="1"/>
</dbReference>
<evidence type="ECO:0000256" key="7">
    <source>
        <dbReference type="ARBA" id="ARBA00022989"/>
    </source>
</evidence>
<dbReference type="GO" id="GO:0004930">
    <property type="term" value="F:G protein-coupled receptor activity"/>
    <property type="evidence" value="ECO:0007669"/>
    <property type="project" value="UniProtKB-KW"/>
</dbReference>
<comment type="caution">
    <text evidence="21">The sequence shown here is derived from an EMBL/GenBank/DDBJ whole genome shotgun (WGS) entry which is preliminary data.</text>
</comment>
<dbReference type="FunFam" id="2.60.220.50:FF:000003">
    <property type="entry name" value="adhesion G-protein coupled receptor G2 isoform X2"/>
    <property type="match status" value="1"/>
</dbReference>
<comment type="similarity">
    <text evidence="2">Belongs to the G-protein coupled receptor 2 family. Adhesion G-protein coupled receptor (ADGR) subfamily.</text>
</comment>
<evidence type="ECO:0000256" key="12">
    <source>
        <dbReference type="ARBA" id="ARBA00023180"/>
    </source>
</evidence>
<keyword evidence="10" id="KW-1015">Disulfide bond</keyword>
<comment type="subcellular location">
    <subcellularLocation>
        <location evidence="1">Apical cell membrane</location>
        <topology evidence="1">Multi-pass membrane protein</topology>
    </subcellularLocation>
</comment>
<dbReference type="InterPro" id="IPR058857">
    <property type="entry name" value="GAIN_ADGRG2/6"/>
</dbReference>
<dbReference type="PROSITE" id="PS00650">
    <property type="entry name" value="G_PROTEIN_RECEP_F2_2"/>
    <property type="match status" value="1"/>
</dbReference>
<dbReference type="AlphaFoldDB" id="A0ABD1K851"/>
<evidence type="ECO:0000256" key="18">
    <source>
        <dbReference type="SAM" id="Phobius"/>
    </source>
</evidence>
<keyword evidence="13" id="KW-0807">Transducer</keyword>
<feature type="compositionally biased region" description="Low complexity" evidence="17">
    <location>
        <begin position="148"/>
        <end position="167"/>
    </location>
</feature>
<dbReference type="PRINTS" id="PR00249">
    <property type="entry name" value="GPCRSECRETIN"/>
</dbReference>
<dbReference type="PANTHER" id="PTHR12011:SF264">
    <property type="entry name" value="ADHESION G-PROTEIN COUPLED RECEPTOR G2"/>
    <property type="match status" value="1"/>
</dbReference>
<feature type="region of interest" description="Disordered" evidence="17">
    <location>
        <begin position="144"/>
        <end position="181"/>
    </location>
</feature>
<evidence type="ECO:0000256" key="3">
    <source>
        <dbReference type="ARBA" id="ARBA00022475"/>
    </source>
</evidence>
<evidence type="ECO:0000259" key="20">
    <source>
        <dbReference type="PROSITE" id="PS50261"/>
    </source>
</evidence>
<keyword evidence="12" id="KW-0325">Glycoprotein</keyword>
<evidence type="ECO:0000256" key="5">
    <source>
        <dbReference type="ARBA" id="ARBA00022692"/>
    </source>
</evidence>
<feature type="domain" description="GAIN-B" evidence="19">
    <location>
        <begin position="712"/>
        <end position="872"/>
    </location>
</feature>
<evidence type="ECO:0000256" key="2">
    <source>
        <dbReference type="ARBA" id="ARBA00007343"/>
    </source>
</evidence>
<evidence type="ECO:0000259" key="19">
    <source>
        <dbReference type="PROSITE" id="PS50221"/>
    </source>
</evidence>
<evidence type="ECO:0000256" key="13">
    <source>
        <dbReference type="ARBA" id="ARBA00023224"/>
    </source>
</evidence>
<evidence type="ECO:0000256" key="6">
    <source>
        <dbReference type="ARBA" id="ARBA00022729"/>
    </source>
</evidence>
<feature type="transmembrane region" description="Helical" evidence="18">
    <location>
        <begin position="1114"/>
        <end position="1137"/>
    </location>
</feature>
<evidence type="ECO:0000256" key="10">
    <source>
        <dbReference type="ARBA" id="ARBA00023157"/>
    </source>
</evidence>
<dbReference type="PROSITE" id="PS50221">
    <property type="entry name" value="GAIN_B"/>
    <property type="match status" value="1"/>
</dbReference>
<feature type="transmembrane region" description="Helical" evidence="18">
    <location>
        <begin position="954"/>
        <end position="977"/>
    </location>
</feature>
<feature type="transmembrane region" description="Helical" evidence="18">
    <location>
        <begin position="1089"/>
        <end position="1108"/>
    </location>
</feature>